<dbReference type="AlphaFoldDB" id="A0A8E2QVK0"/>
<feature type="transmembrane region" description="Helical" evidence="1">
    <location>
        <begin position="47"/>
        <end position="68"/>
    </location>
</feature>
<dbReference type="InterPro" id="IPR030945">
    <property type="entry name" value="EcfS_MSC_0063"/>
</dbReference>
<feature type="transmembrane region" description="Helical" evidence="1">
    <location>
        <begin position="102"/>
        <end position="123"/>
    </location>
</feature>
<gene>
    <name evidence="2" type="ORF">EELLY_v1c01550</name>
</gene>
<dbReference type="Gene3D" id="1.10.1760.20">
    <property type="match status" value="1"/>
</dbReference>
<proteinExistence type="predicted"/>
<feature type="transmembrane region" description="Helical" evidence="1">
    <location>
        <begin position="74"/>
        <end position="95"/>
    </location>
</feature>
<protein>
    <submittedName>
        <fullName evidence="2">Uncharacterized protein</fullName>
    </submittedName>
</protein>
<sequence length="177" mass="20252">MIFLNKNKLSIKKICILGLITALLITVSLTTTLFWKGKYVVQFTNGLYILFCLTIPGIGMLIVGVVYGSMIDSIANSFITIPITIFINVLIFLIIKISNKTFVQHILALFCCVLVFLYIPYQWYVNWNGLSSDERYGLLISELIVDAIQLLVSFIIFEFMFLTLTKTKLIIKIQKQY</sequence>
<keyword evidence="1" id="KW-0472">Membrane</keyword>
<dbReference type="NCBIfam" id="TIGR04522">
    <property type="entry name" value="EcfS_MSC_0063"/>
    <property type="match status" value="1"/>
</dbReference>
<name>A0A8E2QVK0_9MOLU</name>
<feature type="transmembrane region" description="Helical" evidence="1">
    <location>
        <begin position="143"/>
        <end position="165"/>
    </location>
</feature>
<feature type="transmembrane region" description="Helical" evidence="1">
    <location>
        <begin position="16"/>
        <end position="35"/>
    </location>
</feature>
<keyword evidence="3" id="KW-1185">Reference proteome</keyword>
<reference evidence="2 3" key="1">
    <citation type="submission" date="2017-11" db="EMBL/GenBank/DDBJ databases">
        <title>Genome sequence of Entomoplasma ellychniae ELCN-1 (ATCC 43707).</title>
        <authorList>
            <person name="Lo W.-S."/>
            <person name="Gasparich G.E."/>
            <person name="Kuo C.-H."/>
        </authorList>
    </citation>
    <scope>NUCLEOTIDE SEQUENCE [LARGE SCALE GENOMIC DNA]</scope>
    <source>
        <strain evidence="2 3">ELCN-1</strain>
    </source>
</reference>
<keyword evidence="1" id="KW-0812">Transmembrane</keyword>
<organism evidence="2 3">
    <name type="scientific">Entomoplasma ellychniae</name>
    <dbReference type="NCBI Taxonomy" id="2114"/>
    <lineage>
        <taxon>Bacteria</taxon>
        <taxon>Bacillati</taxon>
        <taxon>Mycoplasmatota</taxon>
        <taxon>Mollicutes</taxon>
        <taxon>Entomoplasmatales</taxon>
        <taxon>Entomoplasmataceae</taxon>
        <taxon>Entomoplasma</taxon>
    </lineage>
</organism>
<dbReference type="EMBL" id="PHND01000001">
    <property type="protein sequence ID" value="PPE04476.1"/>
    <property type="molecule type" value="Genomic_DNA"/>
</dbReference>
<accession>A0A8E2QVK0</accession>
<evidence type="ECO:0000313" key="3">
    <source>
        <dbReference type="Proteomes" id="UP000239010"/>
    </source>
</evidence>
<comment type="caution">
    <text evidence="2">The sequence shown here is derived from an EMBL/GenBank/DDBJ whole genome shotgun (WGS) entry which is preliminary data.</text>
</comment>
<evidence type="ECO:0000256" key="1">
    <source>
        <dbReference type="SAM" id="Phobius"/>
    </source>
</evidence>
<dbReference type="Proteomes" id="UP000239010">
    <property type="component" value="Unassembled WGS sequence"/>
</dbReference>
<keyword evidence="1" id="KW-1133">Transmembrane helix</keyword>
<evidence type="ECO:0000313" key="2">
    <source>
        <dbReference type="EMBL" id="PPE04476.1"/>
    </source>
</evidence>